<gene>
    <name evidence="2" type="ORF">KUDE01_026951</name>
</gene>
<keyword evidence="2" id="KW-0418">Kinase</keyword>
<proteinExistence type="predicted"/>
<feature type="coiled-coil region" evidence="1">
    <location>
        <begin position="4"/>
        <end position="31"/>
    </location>
</feature>
<evidence type="ECO:0000313" key="3">
    <source>
        <dbReference type="Proteomes" id="UP001228049"/>
    </source>
</evidence>
<dbReference type="EMBL" id="JASDAP010000026">
    <property type="protein sequence ID" value="KAK1878828.1"/>
    <property type="molecule type" value="Genomic_DNA"/>
</dbReference>
<accession>A0AAD9BCI1</accession>
<dbReference type="GO" id="GO:0016301">
    <property type="term" value="F:kinase activity"/>
    <property type="evidence" value="ECO:0007669"/>
    <property type="project" value="UniProtKB-KW"/>
</dbReference>
<name>A0AAD9BCI1_DISEL</name>
<comment type="caution">
    <text evidence="2">The sequence shown here is derived from an EMBL/GenBank/DDBJ whole genome shotgun (WGS) entry which is preliminary data.</text>
</comment>
<keyword evidence="1" id="KW-0175">Coiled coil</keyword>
<sequence length="95" mass="11145">MDSEQRLKHVIKAMRMEIRKLELENMGLRRRAGANLRKIATVPIMTPEFRESVVMTVRRYSIFQPLASHRNVQMDGVKSERWTGKQQKETCKLAC</sequence>
<dbReference type="Proteomes" id="UP001228049">
    <property type="component" value="Unassembled WGS sequence"/>
</dbReference>
<evidence type="ECO:0000256" key="1">
    <source>
        <dbReference type="SAM" id="Coils"/>
    </source>
</evidence>
<dbReference type="AlphaFoldDB" id="A0AAD9BCI1"/>
<keyword evidence="2" id="KW-0808">Transferase</keyword>
<keyword evidence="3" id="KW-1185">Reference proteome</keyword>
<organism evidence="2 3">
    <name type="scientific">Dissostichus eleginoides</name>
    <name type="common">Patagonian toothfish</name>
    <name type="synonym">Dissostichus amissus</name>
    <dbReference type="NCBI Taxonomy" id="100907"/>
    <lineage>
        <taxon>Eukaryota</taxon>
        <taxon>Metazoa</taxon>
        <taxon>Chordata</taxon>
        <taxon>Craniata</taxon>
        <taxon>Vertebrata</taxon>
        <taxon>Euteleostomi</taxon>
        <taxon>Actinopterygii</taxon>
        <taxon>Neopterygii</taxon>
        <taxon>Teleostei</taxon>
        <taxon>Neoteleostei</taxon>
        <taxon>Acanthomorphata</taxon>
        <taxon>Eupercaria</taxon>
        <taxon>Perciformes</taxon>
        <taxon>Notothenioidei</taxon>
        <taxon>Nototheniidae</taxon>
        <taxon>Dissostichus</taxon>
    </lineage>
</organism>
<reference evidence="2" key="1">
    <citation type="submission" date="2023-04" db="EMBL/GenBank/DDBJ databases">
        <title>Chromosome-level genome of Chaenocephalus aceratus.</title>
        <authorList>
            <person name="Park H."/>
        </authorList>
    </citation>
    <scope>NUCLEOTIDE SEQUENCE</scope>
    <source>
        <strain evidence="2">DE</strain>
        <tissue evidence="2">Muscle</tissue>
    </source>
</reference>
<protein>
    <submittedName>
        <fullName evidence="2">Serine/threonine-protein kinase SBK1</fullName>
    </submittedName>
</protein>
<evidence type="ECO:0000313" key="2">
    <source>
        <dbReference type="EMBL" id="KAK1878828.1"/>
    </source>
</evidence>